<accession>A0ABN6S8N5</accession>
<dbReference type="InterPro" id="IPR041492">
    <property type="entry name" value="HAD_2"/>
</dbReference>
<dbReference type="NCBIfam" id="TIGR01509">
    <property type="entry name" value="HAD-SF-IA-v3"/>
    <property type="match status" value="1"/>
</dbReference>
<dbReference type="PANTHER" id="PTHR43611:SF3">
    <property type="entry name" value="FLAVIN MONONUCLEOTIDE HYDROLASE 1, CHLOROPLATIC"/>
    <property type="match status" value="1"/>
</dbReference>
<keyword evidence="2" id="KW-1185">Reference proteome</keyword>
<dbReference type="PANTHER" id="PTHR43611">
    <property type="entry name" value="ALPHA-D-GLUCOSE 1-PHOSPHATE PHOSPHATASE"/>
    <property type="match status" value="1"/>
</dbReference>
<gene>
    <name evidence="1" type="ORF">KIM372_04190</name>
</gene>
<reference evidence="1 2" key="1">
    <citation type="journal article" date="2023" name="Microbiol. Spectr.">
        <title>Symbiosis of Carpenter Bees with Uncharacterized Lactic Acid Bacteria Showing NAD Auxotrophy.</title>
        <authorList>
            <person name="Kawasaki S."/>
            <person name="Ozawa K."/>
            <person name="Mori T."/>
            <person name="Yamamoto A."/>
            <person name="Ito M."/>
            <person name="Ohkuma M."/>
            <person name="Sakamoto M."/>
            <person name="Matsutani M."/>
        </authorList>
    </citation>
    <scope>NUCLEOTIDE SEQUENCE [LARGE SCALE GENOMIC DNA]</scope>
    <source>
        <strain evidence="1 2">Kim37-2</strain>
    </source>
</reference>
<dbReference type="InterPro" id="IPR036412">
    <property type="entry name" value="HAD-like_sf"/>
</dbReference>
<dbReference type="EMBL" id="AP026798">
    <property type="protein sequence ID" value="BDR52512.1"/>
    <property type="molecule type" value="Genomic_DNA"/>
</dbReference>
<proteinExistence type="predicted"/>
<dbReference type="Pfam" id="PF13419">
    <property type="entry name" value="HAD_2"/>
    <property type="match status" value="1"/>
</dbReference>
<dbReference type="SFLD" id="SFLDS00003">
    <property type="entry name" value="Haloacid_Dehalogenase"/>
    <property type="match status" value="1"/>
</dbReference>
<sequence>MSEKDEPSGRQISNIVFDFGGVLLNWDPRLALEGFYPDGVIDMVLDRRDEWGFWRFNDLCDSGWSQEKILADYESDHGPAVAWVLRTYFDHLDRSLTSVIPGMDQLVRELSAAGLHLWGLTNASRESVDAGLEKFEILRLMEGIVVSADECLRKPDPLIYQVMLRRFRITAEQTLFIDDRPENVRAAQALGIHSLLFTGADQIKRDLRQLGIEC</sequence>
<dbReference type="Proteomes" id="UP001321766">
    <property type="component" value="Chromosome"/>
</dbReference>
<name>A0ABN6S8N5_9BIFI</name>
<evidence type="ECO:0000313" key="2">
    <source>
        <dbReference type="Proteomes" id="UP001321766"/>
    </source>
</evidence>
<evidence type="ECO:0000313" key="1">
    <source>
        <dbReference type="EMBL" id="BDR52512.1"/>
    </source>
</evidence>
<protein>
    <submittedName>
        <fullName evidence="1">Haloacid dehalogenase</fullName>
    </submittedName>
</protein>
<dbReference type="SUPFAM" id="SSF56784">
    <property type="entry name" value="HAD-like"/>
    <property type="match status" value="1"/>
</dbReference>
<dbReference type="CDD" id="cd02603">
    <property type="entry name" value="HAD_sEH-N_like"/>
    <property type="match status" value="1"/>
</dbReference>
<dbReference type="Gene3D" id="3.40.50.1000">
    <property type="entry name" value="HAD superfamily/HAD-like"/>
    <property type="match status" value="1"/>
</dbReference>
<organism evidence="1 2">
    <name type="scientific">Bombiscardovia nodaiensis</name>
    <dbReference type="NCBI Taxonomy" id="2932181"/>
    <lineage>
        <taxon>Bacteria</taxon>
        <taxon>Bacillati</taxon>
        <taxon>Actinomycetota</taxon>
        <taxon>Actinomycetes</taxon>
        <taxon>Bifidobacteriales</taxon>
        <taxon>Bifidobacteriaceae</taxon>
        <taxon>Bombiscardovia</taxon>
    </lineage>
</organism>
<dbReference type="InterPro" id="IPR006439">
    <property type="entry name" value="HAD-SF_hydro_IA"/>
</dbReference>
<dbReference type="SFLD" id="SFLDG01129">
    <property type="entry name" value="C1.5:_HAD__Beta-PGM__Phosphata"/>
    <property type="match status" value="1"/>
</dbReference>
<dbReference type="InterPro" id="IPR023214">
    <property type="entry name" value="HAD_sf"/>
</dbReference>